<keyword evidence="2" id="KW-0670">Pyruvate</keyword>
<protein>
    <recommendedName>
        <fullName evidence="1">Putative phosphoenolpyruvate synthase regulatory protein</fullName>
        <shortName evidence="1">PEP synthase regulatory protein</shortName>
        <shortName evidence="1">PSRP</shortName>
        <ecNumber evidence="1">2.7.11.33</ecNumber>
        <ecNumber evidence="1">2.7.4.28</ecNumber>
    </recommendedName>
    <alternativeName>
        <fullName evidence="1">Pyruvate, water dikinase regulatory protein</fullName>
    </alternativeName>
</protein>
<dbReference type="InterPro" id="IPR026530">
    <property type="entry name" value="PSRP"/>
</dbReference>
<dbReference type="GO" id="GO:0004674">
    <property type="term" value="F:protein serine/threonine kinase activity"/>
    <property type="evidence" value="ECO:0007669"/>
    <property type="project" value="UniProtKB-UniRule"/>
</dbReference>
<accession>A0A857KMB9</accession>
<dbReference type="InterPro" id="IPR005177">
    <property type="entry name" value="Kinase-pyrophosphorylase"/>
</dbReference>
<comment type="similarity">
    <text evidence="1">Belongs to the pyruvate, phosphate/water dikinase regulatory protein family. PSRP subfamily.</text>
</comment>
<dbReference type="NCBIfam" id="NF003742">
    <property type="entry name" value="PRK05339.1"/>
    <property type="match status" value="1"/>
</dbReference>
<dbReference type="Pfam" id="PF03618">
    <property type="entry name" value="Kinase-PPPase"/>
    <property type="match status" value="1"/>
</dbReference>
<evidence type="ECO:0000313" key="2">
    <source>
        <dbReference type="EMBL" id="QHN40396.1"/>
    </source>
</evidence>
<comment type="function">
    <text evidence="1">Bifunctional serine/threonine kinase and phosphorylase involved in the regulation of the phosphoenolpyruvate synthase (PEPS) by catalyzing its phosphorylation/dephosphorylation.</text>
</comment>
<organism evidence="2">
    <name type="scientific">Gordonia amarae</name>
    <dbReference type="NCBI Taxonomy" id="36821"/>
    <lineage>
        <taxon>Bacteria</taxon>
        <taxon>Bacillati</taxon>
        <taxon>Actinomycetota</taxon>
        <taxon>Actinomycetes</taxon>
        <taxon>Mycobacteriales</taxon>
        <taxon>Gordoniaceae</taxon>
        <taxon>Gordonia</taxon>
    </lineage>
</organism>
<dbReference type="AlphaFoldDB" id="A0A857KMB9"/>
<comment type="catalytic activity">
    <reaction evidence="1">
        <text>[pyruvate, water dikinase] + ADP = [pyruvate, water dikinase]-phosphate + AMP + H(+)</text>
        <dbReference type="Rhea" id="RHEA:46020"/>
        <dbReference type="Rhea" id="RHEA-COMP:11425"/>
        <dbReference type="Rhea" id="RHEA-COMP:11426"/>
        <dbReference type="ChEBI" id="CHEBI:15378"/>
        <dbReference type="ChEBI" id="CHEBI:43176"/>
        <dbReference type="ChEBI" id="CHEBI:68546"/>
        <dbReference type="ChEBI" id="CHEBI:456215"/>
        <dbReference type="ChEBI" id="CHEBI:456216"/>
        <dbReference type="EC" id="2.7.11.33"/>
    </reaction>
</comment>
<dbReference type="HAMAP" id="MF_01062">
    <property type="entry name" value="PSRP"/>
    <property type="match status" value="1"/>
</dbReference>
<sequence>MVSPKQRPVFFVSDSTGITAETLGNALLVQFPDFEFERHVLPFTDSVEAARRAVGIIRAAAAGSAVKPIVFVTVRAAGVAEEFQDAPGEIIDLLGPHLTHLEEALDATRTGDATEYHRVGDLARYHDRIDAVEYTFAHDDAQSLRHVDRADLIIVAPSRCGKTPTAMYLALQYGLRVANYPLTDDDRPGVLPEAIKPYRDRLFGLTTTPQRLSQVRGERRPGSGYASLARCRTELRDAETLYRDNGIPFINSHAMSVEEMASVILTTMNLRHR</sequence>
<dbReference type="EMBL" id="CP045810">
    <property type="protein sequence ID" value="QHN40396.1"/>
    <property type="molecule type" value="Genomic_DNA"/>
</dbReference>
<evidence type="ECO:0000256" key="1">
    <source>
        <dbReference type="HAMAP-Rule" id="MF_01062"/>
    </source>
</evidence>
<dbReference type="PANTHER" id="PTHR31756:SF3">
    <property type="entry name" value="PYRUVATE, PHOSPHATE DIKINASE REGULATORY PROTEIN 1, CHLOROPLASTIC"/>
    <property type="match status" value="1"/>
</dbReference>
<gene>
    <name evidence="2" type="primary">ppsR</name>
    <name evidence="2" type="ORF">GII30_15680</name>
</gene>
<dbReference type="GO" id="GO:0005524">
    <property type="term" value="F:ATP binding"/>
    <property type="evidence" value="ECO:0007669"/>
    <property type="project" value="InterPro"/>
</dbReference>
<dbReference type="PANTHER" id="PTHR31756">
    <property type="entry name" value="PYRUVATE, PHOSPHATE DIKINASE REGULATORY PROTEIN 1, CHLOROPLASTIC"/>
    <property type="match status" value="1"/>
</dbReference>
<proteinExistence type="inferred from homology"/>
<keyword evidence="1" id="KW-0808">Transferase</keyword>
<reference evidence="2" key="1">
    <citation type="journal article" date="2021" name="Nat. Microbiol.">
        <title>Cocultivation of an ultrasmall environmental parasitic bacterium with lytic ability against bacteria associated with wastewater foams.</title>
        <authorList>
            <person name="Batinovic S."/>
            <person name="Rose J.J.A."/>
            <person name="Ratcliffe J."/>
            <person name="Seviour R.J."/>
            <person name="Petrovski S."/>
        </authorList>
    </citation>
    <scope>NUCLEOTIDE SEQUENCE</scope>
    <source>
        <strain evidence="2">CON44</strain>
    </source>
</reference>
<dbReference type="EC" id="2.7.4.28" evidence="1"/>
<dbReference type="GO" id="GO:0016776">
    <property type="term" value="F:phosphotransferase activity, phosphate group as acceptor"/>
    <property type="evidence" value="ECO:0007669"/>
    <property type="project" value="UniProtKB-UniRule"/>
</dbReference>
<keyword evidence="1" id="KW-0418">Kinase</keyword>
<comment type="catalytic activity">
    <reaction evidence="1">
        <text>[pyruvate, water dikinase]-phosphate + phosphate + H(+) = [pyruvate, water dikinase] + diphosphate</text>
        <dbReference type="Rhea" id="RHEA:48580"/>
        <dbReference type="Rhea" id="RHEA-COMP:11425"/>
        <dbReference type="Rhea" id="RHEA-COMP:11426"/>
        <dbReference type="ChEBI" id="CHEBI:15378"/>
        <dbReference type="ChEBI" id="CHEBI:33019"/>
        <dbReference type="ChEBI" id="CHEBI:43176"/>
        <dbReference type="ChEBI" id="CHEBI:43474"/>
        <dbReference type="ChEBI" id="CHEBI:68546"/>
        <dbReference type="EC" id="2.7.4.28"/>
    </reaction>
</comment>
<dbReference type="EC" id="2.7.11.33" evidence="1"/>
<name>A0A857KMB9_9ACTN</name>
<keyword evidence="1" id="KW-0547">Nucleotide-binding</keyword>
<keyword evidence="1" id="KW-0723">Serine/threonine-protein kinase</keyword>
<feature type="binding site" evidence="1">
    <location>
        <begin position="156"/>
        <end position="163"/>
    </location>
    <ligand>
        <name>ADP</name>
        <dbReference type="ChEBI" id="CHEBI:456216"/>
    </ligand>
</feature>
<dbReference type="GO" id="GO:0043531">
    <property type="term" value="F:ADP binding"/>
    <property type="evidence" value="ECO:0007669"/>
    <property type="project" value="UniProtKB-UniRule"/>
</dbReference>